<dbReference type="KEGG" id="nde:NIDE3397"/>
<sequence>MKRGLRQWFSLPVGVLPRMLVTLAVMLIVGSVMMLSEAQALQASPTSLTFQAVQGGPNPPSKTVKVYKSSSRKVSWSGKDNAGWLSLSPTSGTLGSSTQVTVSVNISGLAAGTYSGTVTITTSRGSTVAIPVTLTLSAATSSTTTGTTAALAWNANAESDLAGYKVYSGTSSGQYGASVDVGKATSYQFSNLKLGTTYYFAVTAYDVNGNESLRSSEVSKSIY</sequence>
<dbReference type="InterPro" id="IPR036116">
    <property type="entry name" value="FN3_sf"/>
</dbReference>
<dbReference type="AlphaFoldDB" id="D8PIJ6"/>
<dbReference type="Gene3D" id="2.60.40.10">
    <property type="entry name" value="Immunoglobulins"/>
    <property type="match status" value="2"/>
</dbReference>
<dbReference type="PROSITE" id="PS50853">
    <property type="entry name" value="FN3"/>
    <property type="match status" value="1"/>
</dbReference>
<reference evidence="2 3" key="1">
    <citation type="journal article" date="2010" name="Proc. Natl. Acad. Sci. U.S.A.">
        <title>A Nitrospira metagenome illuminates the physiology and evolution of globally important nitrite-oxidizing bacteria.</title>
        <authorList>
            <person name="Lucker S."/>
            <person name="Wagner M."/>
            <person name="Maixner F."/>
            <person name="Pelletier E."/>
            <person name="Koch H."/>
            <person name="Vacherie B."/>
            <person name="Rattei T."/>
            <person name="Sinninghe Damste J."/>
            <person name="Spieck E."/>
            <person name="Le Paslier D."/>
            <person name="Daims H."/>
        </authorList>
    </citation>
    <scope>NUCLEOTIDE SEQUENCE [LARGE SCALE GENOMIC DNA]</scope>
</reference>
<dbReference type="SMART" id="SM00060">
    <property type="entry name" value="FN3"/>
    <property type="match status" value="2"/>
</dbReference>
<dbReference type="Proteomes" id="UP000001660">
    <property type="component" value="Chromosome"/>
</dbReference>
<protein>
    <recommendedName>
        <fullName evidence="1">Fibronectin type-III domain-containing protein</fullName>
    </recommendedName>
</protein>
<dbReference type="CDD" id="cd00063">
    <property type="entry name" value="FN3"/>
    <property type="match status" value="1"/>
</dbReference>
<name>D8PIJ6_9BACT</name>
<proteinExistence type="predicted"/>
<evidence type="ECO:0000313" key="3">
    <source>
        <dbReference type="Proteomes" id="UP000001660"/>
    </source>
</evidence>
<accession>D8PIJ6</accession>
<keyword evidence="3" id="KW-1185">Reference proteome</keyword>
<dbReference type="eggNOG" id="COG1470">
    <property type="taxonomic scope" value="Bacteria"/>
</dbReference>
<dbReference type="eggNOG" id="COG4733">
    <property type="taxonomic scope" value="Bacteria"/>
</dbReference>
<dbReference type="HOGENOM" id="CLU_1238343_0_0_0"/>
<dbReference type="SUPFAM" id="SSF49265">
    <property type="entry name" value="Fibronectin type III"/>
    <property type="match status" value="1"/>
</dbReference>
<organism evidence="2 3">
    <name type="scientific">Nitrospira defluvii</name>
    <dbReference type="NCBI Taxonomy" id="330214"/>
    <lineage>
        <taxon>Bacteria</taxon>
        <taxon>Pseudomonadati</taxon>
        <taxon>Nitrospirota</taxon>
        <taxon>Nitrospiria</taxon>
        <taxon>Nitrospirales</taxon>
        <taxon>Nitrospiraceae</taxon>
        <taxon>Nitrospira</taxon>
    </lineage>
</organism>
<dbReference type="InterPro" id="IPR013783">
    <property type="entry name" value="Ig-like_fold"/>
</dbReference>
<dbReference type="Pfam" id="PF00041">
    <property type="entry name" value="fn3"/>
    <property type="match status" value="1"/>
</dbReference>
<dbReference type="InterPro" id="IPR024361">
    <property type="entry name" value="BACON"/>
</dbReference>
<dbReference type="EMBL" id="FP929003">
    <property type="protein sequence ID" value="CBK43083.1"/>
    <property type="molecule type" value="Genomic_DNA"/>
</dbReference>
<dbReference type="Pfam" id="PF19190">
    <property type="entry name" value="BACON_2"/>
    <property type="match status" value="1"/>
</dbReference>
<feature type="domain" description="Fibronectin type-III" evidence="1">
    <location>
        <begin position="130"/>
        <end position="223"/>
    </location>
</feature>
<gene>
    <name evidence="2" type="ORF">NIDE3397</name>
</gene>
<evidence type="ECO:0000259" key="1">
    <source>
        <dbReference type="PROSITE" id="PS50853"/>
    </source>
</evidence>
<evidence type="ECO:0000313" key="2">
    <source>
        <dbReference type="EMBL" id="CBK43083.1"/>
    </source>
</evidence>
<dbReference type="InterPro" id="IPR003961">
    <property type="entry name" value="FN3_dom"/>
</dbReference>